<evidence type="ECO:0008006" key="4">
    <source>
        <dbReference type="Google" id="ProtNLM"/>
    </source>
</evidence>
<sequence length="362" mass="41221">MDILCKKLKLFALALLLGFTALAQEKVSKDISKTYPFTNAGELHLENKYGNINIYGWVKNEVSITVNITVTDKKRENAQELLNRIKPVIRHSDKFISVNYEIADKNSGFFSNLFEKANPFDFDRSNVQIDYKVYVPQKVELEVINKFGDVFIEDWVGILMADVQHGDMWISDNLNKADVSIKYGKLRAKNINYANIDITNGGLDMDHANTMRLNSSGSNIEIHQVESLEFYSNKDEVDIREIGTLYGNLKFSKLRLHRLKKDIDLNLKISDLWVKNILSATSKISLEQESSEIHINVINFPHVFSATLEEGLVRLPKSFHDVDSKMLDKGKKLRKIQAKYGKKGQGHISISGKKGVVLIKEI</sequence>
<dbReference type="RefSeq" id="WP_074673701.1">
    <property type="nucleotide sequence ID" value="NZ_FNTB01000001.1"/>
</dbReference>
<organism evidence="2 3">
    <name type="scientific">Maribacter dokdonensis</name>
    <dbReference type="NCBI Taxonomy" id="320912"/>
    <lineage>
        <taxon>Bacteria</taxon>
        <taxon>Pseudomonadati</taxon>
        <taxon>Bacteroidota</taxon>
        <taxon>Flavobacteriia</taxon>
        <taxon>Flavobacteriales</taxon>
        <taxon>Flavobacteriaceae</taxon>
        <taxon>Maribacter</taxon>
    </lineage>
</organism>
<feature type="chain" id="PRO_5010241930" description="Adhesin" evidence="1">
    <location>
        <begin position="24"/>
        <end position="362"/>
    </location>
</feature>
<accession>A0A1H4RWJ3</accession>
<evidence type="ECO:0000313" key="3">
    <source>
        <dbReference type="Proteomes" id="UP000183038"/>
    </source>
</evidence>
<reference evidence="2 3" key="1">
    <citation type="submission" date="2016-10" db="EMBL/GenBank/DDBJ databases">
        <authorList>
            <person name="de Groot N.N."/>
        </authorList>
    </citation>
    <scope>NUCLEOTIDE SEQUENCE [LARGE SCALE GENOMIC DNA]</scope>
    <source>
        <strain evidence="2 3">MAR_2009_71</strain>
    </source>
</reference>
<gene>
    <name evidence="2" type="ORF">SAMN05192540_2982</name>
</gene>
<dbReference type="EMBL" id="FNTB01000001">
    <property type="protein sequence ID" value="SEC36177.1"/>
    <property type="molecule type" value="Genomic_DNA"/>
</dbReference>
<dbReference type="AlphaFoldDB" id="A0A1H4RWJ3"/>
<evidence type="ECO:0000256" key="1">
    <source>
        <dbReference type="SAM" id="SignalP"/>
    </source>
</evidence>
<feature type="signal peptide" evidence="1">
    <location>
        <begin position="1"/>
        <end position="23"/>
    </location>
</feature>
<proteinExistence type="predicted"/>
<keyword evidence="1" id="KW-0732">Signal</keyword>
<evidence type="ECO:0000313" key="2">
    <source>
        <dbReference type="EMBL" id="SEC36177.1"/>
    </source>
</evidence>
<dbReference type="OrthoDB" id="1117657at2"/>
<protein>
    <recommendedName>
        <fullName evidence="4">Adhesin</fullName>
    </recommendedName>
</protein>
<name>A0A1H4RWJ3_9FLAO</name>
<dbReference type="Proteomes" id="UP000183038">
    <property type="component" value="Unassembled WGS sequence"/>
</dbReference>